<evidence type="ECO:0000256" key="5">
    <source>
        <dbReference type="ARBA" id="ARBA00022692"/>
    </source>
</evidence>
<keyword evidence="4" id="KW-1003">Cell membrane</keyword>
<dbReference type="GO" id="GO:0043190">
    <property type="term" value="C:ATP-binding cassette (ABC) transporter complex"/>
    <property type="evidence" value="ECO:0007669"/>
    <property type="project" value="InterPro"/>
</dbReference>
<dbReference type="EMBL" id="BMFO01000002">
    <property type="protein sequence ID" value="GGF89753.1"/>
    <property type="molecule type" value="Genomic_DNA"/>
</dbReference>
<comment type="subunit">
    <text evidence="8">Component of the lipopolysaccharide transport and assembly complex. The LptBFG transporter is composed of two ATP-binding proteins (LptB) and two transmembrane proteins (LptF and LptG).</text>
</comment>
<evidence type="ECO:0000256" key="1">
    <source>
        <dbReference type="ARBA" id="ARBA00002265"/>
    </source>
</evidence>
<dbReference type="Pfam" id="PF03739">
    <property type="entry name" value="LptF_LptG"/>
    <property type="match status" value="1"/>
</dbReference>
<keyword evidence="5 9" id="KW-0812">Transmembrane</keyword>
<evidence type="ECO:0000256" key="3">
    <source>
        <dbReference type="ARBA" id="ARBA00007725"/>
    </source>
</evidence>
<sequence>MNRIGRRMSAYLALSVLKATALVWLVLLGFDLISAFYNSFSDIGRNGFTLNYALLGTLFTAPRRAYELLPVVTVIGLLLGLGQLAGKSELIAMASVGVSRLQIAVGALLPALLLSCLMIIANETIGIASEKQALAYSSYKAGKFTLARYSGVWAKDGEVYFNARSGSAKVSGTESWLELADVRLYRFGADGALQSITQAKSAGNRAGHWQLRDVQRTTFKPERVLLERMGSLPWNTRITDASLEATLSNPRNLSMAELRANIEYLGRNKLDARVFSSAYWGRVFYPLKIAVLCLAVLPFAFGSLRSGGFGKSLFLGIVVGISAILLERLFVNLSDVYRFDVRIAYLLAPACVFALCWGYLAKRV</sequence>
<evidence type="ECO:0000256" key="4">
    <source>
        <dbReference type="ARBA" id="ARBA00022475"/>
    </source>
</evidence>
<dbReference type="InterPro" id="IPR005495">
    <property type="entry name" value="LptG/LptF_permease"/>
</dbReference>
<comment type="subcellular location">
    <subcellularLocation>
        <location evidence="2">Cell membrane</location>
        <topology evidence="2">Multi-pass membrane protein</topology>
    </subcellularLocation>
</comment>
<dbReference type="AlphaFoldDB" id="A0A917CKS8"/>
<evidence type="ECO:0000256" key="7">
    <source>
        <dbReference type="ARBA" id="ARBA00023136"/>
    </source>
</evidence>
<keyword evidence="7 9" id="KW-0472">Membrane</keyword>
<dbReference type="RefSeq" id="WP_188448335.1">
    <property type="nucleotide sequence ID" value="NZ_BMFO01000002.1"/>
</dbReference>
<gene>
    <name evidence="10" type="ORF">GCM10010960_09470</name>
</gene>
<dbReference type="InterPro" id="IPR030923">
    <property type="entry name" value="LptG"/>
</dbReference>
<evidence type="ECO:0000256" key="8">
    <source>
        <dbReference type="ARBA" id="ARBA00026081"/>
    </source>
</evidence>
<feature type="transmembrane region" description="Helical" evidence="9">
    <location>
        <begin position="68"/>
        <end position="86"/>
    </location>
</feature>
<comment type="similarity">
    <text evidence="3">Belongs to the LptF/LptG family.</text>
</comment>
<evidence type="ECO:0000256" key="2">
    <source>
        <dbReference type="ARBA" id="ARBA00004651"/>
    </source>
</evidence>
<reference evidence="10" key="2">
    <citation type="submission" date="2020-09" db="EMBL/GenBank/DDBJ databases">
        <authorList>
            <person name="Sun Q."/>
            <person name="Zhou Y."/>
        </authorList>
    </citation>
    <scope>NUCLEOTIDE SEQUENCE</scope>
    <source>
        <strain evidence="10">CGMCC 1.12726</strain>
    </source>
</reference>
<feature type="transmembrane region" description="Helical" evidence="9">
    <location>
        <begin position="343"/>
        <end position="360"/>
    </location>
</feature>
<evidence type="ECO:0000256" key="9">
    <source>
        <dbReference type="SAM" id="Phobius"/>
    </source>
</evidence>
<proteinExistence type="inferred from homology"/>
<dbReference type="PANTHER" id="PTHR33529:SF2">
    <property type="entry name" value="LIPOPOLYSACCHARIDE EXPORT SYSTEM PERMEASE PROTEIN LPTG"/>
    <property type="match status" value="1"/>
</dbReference>
<protein>
    <submittedName>
        <fullName evidence="10">LPS export ABC transporter permease LptG</fullName>
    </submittedName>
</protein>
<evidence type="ECO:0000256" key="6">
    <source>
        <dbReference type="ARBA" id="ARBA00022989"/>
    </source>
</evidence>
<comment type="function">
    <text evidence="1">Part of the ABC transporter complex LptBFG involved in the translocation of lipopolysaccharide (LPS) from the inner membrane to the outer membrane.</text>
</comment>
<organism evidence="10 11">
    <name type="scientific">Arenimonas maotaiensis</name>
    <dbReference type="NCBI Taxonomy" id="1446479"/>
    <lineage>
        <taxon>Bacteria</taxon>
        <taxon>Pseudomonadati</taxon>
        <taxon>Pseudomonadota</taxon>
        <taxon>Gammaproteobacteria</taxon>
        <taxon>Lysobacterales</taxon>
        <taxon>Lysobacteraceae</taxon>
        <taxon>Arenimonas</taxon>
    </lineage>
</organism>
<feature type="transmembrane region" description="Helical" evidence="9">
    <location>
        <begin position="101"/>
        <end position="121"/>
    </location>
</feature>
<dbReference type="Proteomes" id="UP000632858">
    <property type="component" value="Unassembled WGS sequence"/>
</dbReference>
<feature type="transmembrane region" description="Helical" evidence="9">
    <location>
        <begin position="12"/>
        <end position="37"/>
    </location>
</feature>
<evidence type="ECO:0000313" key="10">
    <source>
        <dbReference type="EMBL" id="GGF89753.1"/>
    </source>
</evidence>
<feature type="transmembrane region" description="Helical" evidence="9">
    <location>
        <begin position="43"/>
        <end position="61"/>
    </location>
</feature>
<feature type="transmembrane region" description="Helical" evidence="9">
    <location>
        <begin position="313"/>
        <end position="331"/>
    </location>
</feature>
<comment type="caution">
    <text evidence="10">The sequence shown here is derived from an EMBL/GenBank/DDBJ whole genome shotgun (WGS) entry which is preliminary data.</text>
</comment>
<reference evidence="10" key="1">
    <citation type="journal article" date="2014" name="Int. J. Syst. Evol. Microbiol.">
        <title>Complete genome sequence of Corynebacterium casei LMG S-19264T (=DSM 44701T), isolated from a smear-ripened cheese.</title>
        <authorList>
            <consortium name="US DOE Joint Genome Institute (JGI-PGF)"/>
            <person name="Walter F."/>
            <person name="Albersmeier A."/>
            <person name="Kalinowski J."/>
            <person name="Ruckert C."/>
        </authorList>
    </citation>
    <scope>NUCLEOTIDE SEQUENCE</scope>
    <source>
        <strain evidence="10">CGMCC 1.12726</strain>
    </source>
</reference>
<dbReference type="PANTHER" id="PTHR33529">
    <property type="entry name" value="SLR0882 PROTEIN-RELATED"/>
    <property type="match status" value="1"/>
</dbReference>
<accession>A0A917CKS8</accession>
<dbReference type="GO" id="GO:0015920">
    <property type="term" value="P:lipopolysaccharide transport"/>
    <property type="evidence" value="ECO:0007669"/>
    <property type="project" value="TreeGrafter"/>
</dbReference>
<keyword evidence="6 9" id="KW-1133">Transmembrane helix</keyword>
<evidence type="ECO:0000313" key="11">
    <source>
        <dbReference type="Proteomes" id="UP000632858"/>
    </source>
</evidence>
<keyword evidence="11" id="KW-1185">Reference proteome</keyword>
<feature type="transmembrane region" description="Helical" evidence="9">
    <location>
        <begin position="283"/>
        <end position="301"/>
    </location>
</feature>
<dbReference type="GO" id="GO:0055085">
    <property type="term" value="P:transmembrane transport"/>
    <property type="evidence" value="ECO:0007669"/>
    <property type="project" value="InterPro"/>
</dbReference>
<name>A0A917CKS8_9GAMM</name>
<dbReference type="NCBIfam" id="TIGR04408">
    <property type="entry name" value="LptG_lptG"/>
    <property type="match status" value="1"/>
</dbReference>